<dbReference type="GO" id="GO:0008829">
    <property type="term" value="F:dCTP deaminase activity"/>
    <property type="evidence" value="ECO:0007669"/>
    <property type="project" value="InterPro"/>
</dbReference>
<sequence length="148" mass="16484">MSILTDTDLKKILCYDEAQWNDTKTLLIQDGSDDCITPMGYDLRVGGFYKTFIAKPNLDVLSEGKSIAIKPGDIALIGTYEKLRMPKDGSISALILSRVSQVSRGLSNISTKVDPGWAEGELLIPIQIIFSRDVIKLNYTRFCTIVFF</sequence>
<gene>
    <name evidence="1" type="ORF">ACX27_13790</name>
</gene>
<dbReference type="Gene3D" id="2.70.40.10">
    <property type="match status" value="1"/>
</dbReference>
<evidence type="ECO:0008006" key="3">
    <source>
        <dbReference type="Google" id="ProtNLM"/>
    </source>
</evidence>
<dbReference type="OrthoDB" id="2910790at2"/>
<dbReference type="STRING" id="224013.ACX27_13790"/>
<reference evidence="2" key="1">
    <citation type="submission" date="2015-07" db="EMBL/GenBank/DDBJ databases">
        <title>Genome Of Nitrogen-Fixing Cyanobacterium Nostoc piscinale CENA21 From Solimoes/Amazon River Floodplain Sediments And Comparative Genomics To Uncover Biosynthetic Natural Products Potential.</title>
        <authorList>
            <person name="Leao T.F."/>
            <person name="Leao P.N."/>
            <person name="Guimaraes P.I."/>
            <person name="de Melo A.G.C."/>
            <person name="Ramos R.T.J."/>
            <person name="Silva A."/>
            <person name="Fiore M.F."/>
            <person name="Schneider M.P.C."/>
        </authorList>
    </citation>
    <scope>NUCLEOTIDE SEQUENCE [LARGE SCALE GENOMIC DNA]</scope>
    <source>
        <strain evidence="2">CENA21</strain>
    </source>
</reference>
<dbReference type="RefSeq" id="WP_062293340.1">
    <property type="nucleotide sequence ID" value="NZ_CP012036.1"/>
</dbReference>
<reference evidence="1 2" key="2">
    <citation type="journal article" date="2016" name="Genome Announc.">
        <title>Draft Genome Sequence of the N2-Fixing Cyanobacterium Nostoc piscinale CENA21, Isolated from the Brazilian Amazon Floodplain.</title>
        <authorList>
            <person name="Leao T."/>
            <person name="Guimaraes P.I."/>
            <person name="de Melo A.G."/>
            <person name="Ramos R.T."/>
            <person name="Leao P.N."/>
            <person name="Silva A."/>
            <person name="Fiore M.F."/>
            <person name="Schneider M.P."/>
        </authorList>
    </citation>
    <scope>NUCLEOTIDE SEQUENCE [LARGE SCALE GENOMIC DNA]</scope>
    <source>
        <strain evidence="1 2">CENA21</strain>
    </source>
</reference>
<dbReference type="SUPFAM" id="SSF51283">
    <property type="entry name" value="dUTPase-like"/>
    <property type="match status" value="1"/>
</dbReference>
<dbReference type="PATRIC" id="fig|224013.5.peg.3336"/>
<dbReference type="EMBL" id="CP012036">
    <property type="protein sequence ID" value="ALF53668.1"/>
    <property type="molecule type" value="Genomic_DNA"/>
</dbReference>
<name>A0A0M5MGR7_9NOSO</name>
<dbReference type="AlphaFoldDB" id="A0A0M5MGR7"/>
<evidence type="ECO:0000313" key="1">
    <source>
        <dbReference type="EMBL" id="ALF53668.1"/>
    </source>
</evidence>
<dbReference type="Proteomes" id="UP000062645">
    <property type="component" value="Chromosome"/>
</dbReference>
<keyword evidence="2" id="KW-1185">Reference proteome</keyword>
<evidence type="ECO:0000313" key="2">
    <source>
        <dbReference type="Proteomes" id="UP000062645"/>
    </source>
</evidence>
<proteinExistence type="predicted"/>
<organism evidence="1 2">
    <name type="scientific">Nostoc piscinale CENA21</name>
    <dbReference type="NCBI Taxonomy" id="224013"/>
    <lineage>
        <taxon>Bacteria</taxon>
        <taxon>Bacillati</taxon>
        <taxon>Cyanobacteriota</taxon>
        <taxon>Cyanophyceae</taxon>
        <taxon>Nostocales</taxon>
        <taxon>Nostocaceae</taxon>
        <taxon>Nostoc</taxon>
    </lineage>
</organism>
<dbReference type="InterPro" id="IPR011962">
    <property type="entry name" value="dCTP_deaminase"/>
</dbReference>
<dbReference type="Pfam" id="PF22769">
    <property type="entry name" value="DCD"/>
    <property type="match status" value="1"/>
</dbReference>
<dbReference type="InterPro" id="IPR036157">
    <property type="entry name" value="dUTPase-like_sf"/>
</dbReference>
<protein>
    <recommendedName>
        <fullName evidence="3">dUTPase-like domain-containing protein</fullName>
    </recommendedName>
</protein>
<accession>A0A0M5MGR7</accession>
<dbReference type="GO" id="GO:0006229">
    <property type="term" value="P:dUTP biosynthetic process"/>
    <property type="evidence" value="ECO:0007669"/>
    <property type="project" value="InterPro"/>
</dbReference>
<dbReference type="KEGG" id="npz:ACX27_13790"/>